<dbReference type="InterPro" id="IPR009057">
    <property type="entry name" value="Homeodomain-like_sf"/>
</dbReference>
<evidence type="ECO:0000259" key="3">
    <source>
        <dbReference type="PROSITE" id="PS50977"/>
    </source>
</evidence>
<dbReference type="EMBL" id="FOXQ01000006">
    <property type="protein sequence ID" value="SFQ18175.1"/>
    <property type="molecule type" value="Genomic_DNA"/>
</dbReference>
<accession>A0A1I5WEN7</accession>
<dbReference type="OrthoDB" id="881297at2"/>
<dbReference type="Gene3D" id="1.10.357.10">
    <property type="entry name" value="Tetracycline Repressor, domain 2"/>
    <property type="match status" value="1"/>
</dbReference>
<keyword evidence="5" id="KW-1185">Reference proteome</keyword>
<name>A0A1I5WEN7_9BACT</name>
<dbReference type="STRING" id="1465490.SAMN05444277_106136"/>
<dbReference type="InterPro" id="IPR036271">
    <property type="entry name" value="Tet_transcr_reg_TetR-rel_C_sf"/>
</dbReference>
<dbReference type="RefSeq" id="WP_090658459.1">
    <property type="nucleotide sequence ID" value="NZ_FOXQ01000006.1"/>
</dbReference>
<proteinExistence type="predicted"/>
<dbReference type="AlphaFoldDB" id="A0A1I5WEN7"/>
<feature type="domain" description="HTH tetR-type" evidence="3">
    <location>
        <begin position="1"/>
        <end position="61"/>
    </location>
</feature>
<evidence type="ECO:0000313" key="4">
    <source>
        <dbReference type="EMBL" id="SFQ18175.1"/>
    </source>
</evidence>
<dbReference type="Proteomes" id="UP000199031">
    <property type="component" value="Unassembled WGS sequence"/>
</dbReference>
<organism evidence="4 5">
    <name type="scientific">Parafilimonas terrae</name>
    <dbReference type="NCBI Taxonomy" id="1465490"/>
    <lineage>
        <taxon>Bacteria</taxon>
        <taxon>Pseudomonadati</taxon>
        <taxon>Bacteroidota</taxon>
        <taxon>Chitinophagia</taxon>
        <taxon>Chitinophagales</taxon>
        <taxon>Chitinophagaceae</taxon>
        <taxon>Parafilimonas</taxon>
    </lineage>
</organism>
<dbReference type="Pfam" id="PF00440">
    <property type="entry name" value="TetR_N"/>
    <property type="match status" value="1"/>
</dbReference>
<dbReference type="PROSITE" id="PS50977">
    <property type="entry name" value="HTH_TETR_2"/>
    <property type="match status" value="1"/>
</dbReference>
<dbReference type="InterPro" id="IPR001647">
    <property type="entry name" value="HTH_TetR"/>
</dbReference>
<sequence>MSIKERIQQKAGELFFRYGIRSVTMDEIASQLGISKKTIYQFYSDKDSLVKDIFTGITDENKKKCIRFKDVSENAIHEQFLAADSAQEIFNNLNASVLYDLNRFHPNVFADFEKFKKQFLFNCIKENLQRGIKEGLFRKDIDVNIITWLRLEMISGIFHNEEVISGKTKPNYFDDVMKEFFLHGICTEKGLTLLSKYKHQRQKKST</sequence>
<dbReference type="GO" id="GO:0003677">
    <property type="term" value="F:DNA binding"/>
    <property type="evidence" value="ECO:0007669"/>
    <property type="project" value="UniProtKB-UniRule"/>
</dbReference>
<dbReference type="SUPFAM" id="SSF46689">
    <property type="entry name" value="Homeodomain-like"/>
    <property type="match status" value="1"/>
</dbReference>
<evidence type="ECO:0000256" key="2">
    <source>
        <dbReference type="PROSITE-ProRule" id="PRU00335"/>
    </source>
</evidence>
<gene>
    <name evidence="4" type="ORF">SAMN05444277_106136</name>
</gene>
<dbReference type="PRINTS" id="PR00455">
    <property type="entry name" value="HTHTETR"/>
</dbReference>
<protein>
    <submittedName>
        <fullName evidence="4">Transcriptional regulator, TetR family</fullName>
    </submittedName>
</protein>
<dbReference type="SUPFAM" id="SSF48498">
    <property type="entry name" value="Tetracyclin repressor-like, C-terminal domain"/>
    <property type="match status" value="1"/>
</dbReference>
<dbReference type="Gene3D" id="1.10.10.60">
    <property type="entry name" value="Homeodomain-like"/>
    <property type="match status" value="1"/>
</dbReference>
<keyword evidence="1 2" id="KW-0238">DNA-binding</keyword>
<reference evidence="4 5" key="1">
    <citation type="submission" date="2016-10" db="EMBL/GenBank/DDBJ databases">
        <authorList>
            <person name="de Groot N.N."/>
        </authorList>
    </citation>
    <scope>NUCLEOTIDE SEQUENCE [LARGE SCALE GENOMIC DNA]</scope>
    <source>
        <strain evidence="4 5">DSM 28286</strain>
    </source>
</reference>
<feature type="DNA-binding region" description="H-T-H motif" evidence="2">
    <location>
        <begin position="24"/>
        <end position="43"/>
    </location>
</feature>
<dbReference type="InterPro" id="IPR050109">
    <property type="entry name" value="HTH-type_TetR-like_transc_reg"/>
</dbReference>
<dbReference type="PANTHER" id="PTHR30328:SF54">
    <property type="entry name" value="HTH-TYPE TRANSCRIPTIONAL REPRESSOR SCO4008"/>
    <property type="match status" value="1"/>
</dbReference>
<dbReference type="PANTHER" id="PTHR30328">
    <property type="entry name" value="TRANSCRIPTIONAL REPRESSOR"/>
    <property type="match status" value="1"/>
</dbReference>
<evidence type="ECO:0000256" key="1">
    <source>
        <dbReference type="ARBA" id="ARBA00023125"/>
    </source>
</evidence>
<evidence type="ECO:0000313" key="5">
    <source>
        <dbReference type="Proteomes" id="UP000199031"/>
    </source>
</evidence>